<evidence type="ECO:0000313" key="3">
    <source>
        <dbReference type="Proteomes" id="UP001548713"/>
    </source>
</evidence>
<name>A0ABV2D5A2_9SPHN</name>
<evidence type="ECO:0000256" key="1">
    <source>
        <dbReference type="SAM" id="Phobius"/>
    </source>
</evidence>
<comment type="caution">
    <text evidence="2">The sequence shown here is derived from an EMBL/GenBank/DDBJ whole genome shotgun (WGS) entry which is preliminary data.</text>
</comment>
<evidence type="ECO:0000313" key="2">
    <source>
        <dbReference type="EMBL" id="MET1756474.1"/>
    </source>
</evidence>
<gene>
    <name evidence="2" type="ORF">ABVV53_13605</name>
</gene>
<keyword evidence="3" id="KW-1185">Reference proteome</keyword>
<evidence type="ECO:0008006" key="4">
    <source>
        <dbReference type="Google" id="ProtNLM"/>
    </source>
</evidence>
<organism evidence="2 3">
    <name type="scientific">Novosphingobium kalidii</name>
    <dbReference type="NCBI Taxonomy" id="3230299"/>
    <lineage>
        <taxon>Bacteria</taxon>
        <taxon>Pseudomonadati</taxon>
        <taxon>Pseudomonadota</taxon>
        <taxon>Alphaproteobacteria</taxon>
        <taxon>Sphingomonadales</taxon>
        <taxon>Sphingomonadaceae</taxon>
        <taxon>Novosphingobium</taxon>
    </lineage>
</organism>
<feature type="transmembrane region" description="Helical" evidence="1">
    <location>
        <begin position="54"/>
        <end position="76"/>
    </location>
</feature>
<accession>A0ABV2D5A2</accession>
<keyword evidence="1" id="KW-1133">Transmembrane helix</keyword>
<dbReference type="Proteomes" id="UP001548713">
    <property type="component" value="Unassembled WGS sequence"/>
</dbReference>
<keyword evidence="1" id="KW-0472">Membrane</keyword>
<sequence length="77" mass="8097">MHVKLYQALKSVNVSDDAAAEVVDAVEEFLAVKINEATKGLEAKLDATNTRLNAVLFLMGTLTLVIAAAAVAGQIIN</sequence>
<reference evidence="2 3" key="1">
    <citation type="submission" date="2024-07" db="EMBL/GenBank/DDBJ databases">
        <title>Novosphingobium kalidii RD2P27.</title>
        <authorList>
            <person name="Sun J.-Q."/>
        </authorList>
    </citation>
    <scope>NUCLEOTIDE SEQUENCE [LARGE SCALE GENOMIC DNA]</scope>
    <source>
        <strain evidence="2 3">RD2P27</strain>
    </source>
</reference>
<proteinExistence type="predicted"/>
<keyword evidence="1" id="KW-0812">Transmembrane</keyword>
<dbReference type="EMBL" id="JBEWLY010000022">
    <property type="protein sequence ID" value="MET1756474.1"/>
    <property type="molecule type" value="Genomic_DNA"/>
</dbReference>
<protein>
    <recommendedName>
        <fullName evidence="4">DUF1640 domain-containing protein</fullName>
    </recommendedName>
</protein>
<dbReference type="RefSeq" id="WP_353984966.1">
    <property type="nucleotide sequence ID" value="NZ_JBEWLY010000022.1"/>
</dbReference>